<dbReference type="Gene3D" id="3.40.50.1460">
    <property type="match status" value="1"/>
</dbReference>
<comment type="caution">
    <text evidence="4">The sequence shown here is derived from an EMBL/GenBank/DDBJ whole genome shotgun (WGS) entry which is preliminary data.</text>
</comment>
<dbReference type="PANTHER" id="PTHR11102:SF160">
    <property type="entry name" value="ERAD-ASSOCIATED E3 UBIQUITIN-PROTEIN LIGASE COMPONENT HRD3"/>
    <property type="match status" value="1"/>
</dbReference>
<reference evidence="4 5" key="1">
    <citation type="submission" date="2019-09" db="EMBL/GenBank/DDBJ databases">
        <title>Arenimonas chukotkensis sp. nov., a bacterium isolated from Chukotka hot spring, Arctic region, Russia.</title>
        <authorList>
            <person name="Zayulina K.S."/>
            <person name="Prokofeva M.I."/>
            <person name="Elcheninov A.G."/>
            <person name="Novikov A."/>
            <person name="Kochetkova T.V."/>
            <person name="Kublanov I.V."/>
        </authorList>
    </citation>
    <scope>NUCLEOTIDE SEQUENCE [LARGE SCALE GENOMIC DNA]</scope>
    <source>
        <strain evidence="4 5">3729k</strain>
    </source>
</reference>
<feature type="domain" description="Peptidase C14 caspase" evidence="3">
    <location>
        <begin position="415"/>
        <end position="637"/>
    </location>
</feature>
<dbReference type="SMART" id="SM00671">
    <property type="entry name" value="SEL1"/>
    <property type="match status" value="2"/>
</dbReference>
<organism evidence="4 5">
    <name type="scientific">Arenimonas fontis</name>
    <dbReference type="NCBI Taxonomy" id="2608255"/>
    <lineage>
        <taxon>Bacteria</taxon>
        <taxon>Pseudomonadati</taxon>
        <taxon>Pseudomonadota</taxon>
        <taxon>Gammaproteobacteria</taxon>
        <taxon>Lysobacterales</taxon>
        <taxon>Lysobacteraceae</taxon>
        <taxon>Arenimonas</taxon>
    </lineage>
</organism>
<keyword evidence="5" id="KW-1185">Reference proteome</keyword>
<dbReference type="PANTHER" id="PTHR11102">
    <property type="entry name" value="SEL-1-LIKE PROTEIN"/>
    <property type="match status" value="1"/>
</dbReference>
<protein>
    <recommendedName>
        <fullName evidence="3">Peptidase C14 caspase domain-containing protein</fullName>
    </recommendedName>
</protein>
<dbReference type="Gene3D" id="2.60.40.10">
    <property type="entry name" value="Immunoglobulins"/>
    <property type="match status" value="1"/>
</dbReference>
<dbReference type="EMBL" id="VUOD01000002">
    <property type="protein sequence ID" value="KAA2285649.1"/>
    <property type="molecule type" value="Genomic_DNA"/>
</dbReference>
<name>A0A5B2ZC50_9GAMM</name>
<dbReference type="Gene3D" id="1.25.40.10">
    <property type="entry name" value="Tetratricopeptide repeat domain"/>
    <property type="match status" value="1"/>
</dbReference>
<dbReference type="InterPro" id="IPR050767">
    <property type="entry name" value="Sel1_AlgK"/>
</dbReference>
<evidence type="ECO:0000256" key="1">
    <source>
        <dbReference type="SAM" id="Coils"/>
    </source>
</evidence>
<dbReference type="Proteomes" id="UP000322165">
    <property type="component" value="Unassembled WGS sequence"/>
</dbReference>
<dbReference type="InterPro" id="IPR006597">
    <property type="entry name" value="Sel1-like"/>
</dbReference>
<accession>A0A5B2ZC50</accession>
<evidence type="ECO:0000256" key="2">
    <source>
        <dbReference type="SAM" id="SignalP"/>
    </source>
</evidence>
<feature type="signal peptide" evidence="2">
    <location>
        <begin position="1"/>
        <end position="26"/>
    </location>
</feature>
<dbReference type="Pfam" id="PF00656">
    <property type="entry name" value="Peptidase_C14"/>
    <property type="match status" value="1"/>
</dbReference>
<feature type="chain" id="PRO_5023000411" description="Peptidase C14 caspase domain-containing protein" evidence="2">
    <location>
        <begin position="27"/>
        <end position="665"/>
    </location>
</feature>
<keyword evidence="2" id="KW-0732">Signal</keyword>
<dbReference type="InterPro" id="IPR013783">
    <property type="entry name" value="Ig-like_fold"/>
</dbReference>
<evidence type="ECO:0000313" key="4">
    <source>
        <dbReference type="EMBL" id="KAA2285649.1"/>
    </source>
</evidence>
<evidence type="ECO:0000259" key="3">
    <source>
        <dbReference type="Pfam" id="PF00656"/>
    </source>
</evidence>
<dbReference type="Pfam" id="PF08238">
    <property type="entry name" value="Sel1"/>
    <property type="match status" value="2"/>
</dbReference>
<proteinExistence type="predicted"/>
<dbReference type="AlphaFoldDB" id="A0A5B2ZC50"/>
<feature type="coiled-coil region" evidence="1">
    <location>
        <begin position="198"/>
        <end position="286"/>
    </location>
</feature>
<dbReference type="GO" id="GO:0004197">
    <property type="term" value="F:cysteine-type endopeptidase activity"/>
    <property type="evidence" value="ECO:0007669"/>
    <property type="project" value="InterPro"/>
</dbReference>
<dbReference type="InterPro" id="IPR011990">
    <property type="entry name" value="TPR-like_helical_dom_sf"/>
</dbReference>
<dbReference type="InterPro" id="IPR011600">
    <property type="entry name" value="Pept_C14_caspase"/>
</dbReference>
<dbReference type="InterPro" id="IPR029030">
    <property type="entry name" value="Caspase-like_dom_sf"/>
</dbReference>
<reference evidence="4 5" key="2">
    <citation type="submission" date="2019-09" db="EMBL/GenBank/DDBJ databases">
        <authorList>
            <person name="Mazur A."/>
        </authorList>
    </citation>
    <scope>NUCLEOTIDE SEQUENCE [LARGE SCALE GENOMIC DNA]</scope>
    <source>
        <strain evidence="4 5">3729k</strain>
    </source>
</reference>
<dbReference type="GO" id="GO:0006508">
    <property type="term" value="P:proteolysis"/>
    <property type="evidence" value="ECO:0007669"/>
    <property type="project" value="InterPro"/>
</dbReference>
<dbReference type="SUPFAM" id="SSF52129">
    <property type="entry name" value="Caspase-like"/>
    <property type="match status" value="1"/>
</dbReference>
<dbReference type="RefSeq" id="WP_149859751.1">
    <property type="nucleotide sequence ID" value="NZ_VUOD01000002.1"/>
</dbReference>
<sequence length="665" mass="71523">MTSPSTCPVRARLFVVASVFGLTVSAGLPAGAPQAAVRNAEDLLIVDCLLPGQLRKLGRQATYLTARRPVRTTQADCEIRGGEYVAYDRANYQTALKVWLEGAMAGDPEAQNNVGEIYAKGLGTEPDYGMAFQWFRKAADQGYGRAKINLGYLYEQGLGVQKDPAMALNLYREASGIQDALMYASVVQVELRARDERISGLEQQVREGEAESARLREQVQQLQRELAQRRAALQQAQRELVDTRNRLAEARQAQDDDLTRLLENQLLAQEEQLNAQRTQLAALERRAGGAGGGLYSSPMLEILDPVFVAARGRNTAVYPGGPGTRKVVGRVTAPHLVSRIEVNGRQVELTPNGGFSAEIEVPAGGTQVSVVAVDSAGDRAELQFNLLPQASGPAAVAAPAATGELPRGVKLGRYHAVVIGNNAYRDAAFPTLQSAANDASAVADLLRRRYGYQVELVLNGSRLEILTALDAMRKKLGPEDNLLVYYAGHGEIDGEGRGYWVPSDGAANASNTWISNAAVSDILDTMPARHVLVVADSCYSGTLSRTSVPTFDPAEADRGKWDAWVKAVAKGRSRTVLSSGGVMPVPDAGSGRHSYFARAFLNVLQDNNRLMPGQRLFQEVSTALALAAIDSPLPQVPEYAPIRYAGHESGDFLFLPAGRTAATGP</sequence>
<evidence type="ECO:0000313" key="5">
    <source>
        <dbReference type="Proteomes" id="UP000322165"/>
    </source>
</evidence>
<keyword evidence="1" id="KW-0175">Coiled coil</keyword>
<gene>
    <name evidence="4" type="ORF">F0415_03155</name>
</gene>
<dbReference type="SUPFAM" id="SSF81901">
    <property type="entry name" value="HCP-like"/>
    <property type="match status" value="1"/>
</dbReference>